<evidence type="ECO:0000313" key="6">
    <source>
        <dbReference type="EMBL" id="PCO04290.1"/>
    </source>
</evidence>
<evidence type="ECO:0000256" key="1">
    <source>
        <dbReference type="ARBA" id="ARBA00023016"/>
    </source>
</evidence>
<sequence length="163" mass="18354">MRNFDFSPLYRSAIGFDRMASLLDTMTSSEQNQPAYPPYNIELTGEDSYRITMAVAGFEQSELDIQVEQNRLTVAGKKPEETEQRNFLHRGIAARNFERRFQLADHVKVTDAQLANGLLHIELVREIPEAMKPRKIEISEGNLLQHGKSEEAKSAAGSESEAA</sequence>
<evidence type="ECO:0000313" key="7">
    <source>
        <dbReference type="Proteomes" id="UP000218427"/>
    </source>
</evidence>
<proteinExistence type="inferred from homology"/>
<evidence type="ECO:0000259" key="5">
    <source>
        <dbReference type="PROSITE" id="PS01031"/>
    </source>
</evidence>
<dbReference type="SUPFAM" id="SSF49764">
    <property type="entry name" value="HSP20-like chaperones"/>
    <property type="match status" value="1"/>
</dbReference>
<organism evidence="6 7">
    <name type="scientific">Microbulbifer flavimaris</name>
    <dbReference type="NCBI Taxonomy" id="1781068"/>
    <lineage>
        <taxon>Bacteria</taxon>
        <taxon>Pseudomonadati</taxon>
        <taxon>Pseudomonadota</taxon>
        <taxon>Gammaproteobacteria</taxon>
        <taxon>Cellvibrionales</taxon>
        <taxon>Microbulbiferaceae</taxon>
        <taxon>Microbulbifer</taxon>
    </lineage>
</organism>
<dbReference type="Gene3D" id="2.60.40.790">
    <property type="match status" value="1"/>
</dbReference>
<protein>
    <submittedName>
        <fullName evidence="6">Heat-shock protein IbpA</fullName>
    </submittedName>
</protein>
<dbReference type="PANTHER" id="PTHR47062">
    <property type="match status" value="1"/>
</dbReference>
<dbReference type="PANTHER" id="PTHR47062:SF1">
    <property type="entry name" value="SMALL HEAT SHOCK PROTEIN IBPA"/>
    <property type="match status" value="1"/>
</dbReference>
<dbReference type="RefSeq" id="WP_067086544.1">
    <property type="nucleotide sequence ID" value="NZ_LRFG02000006.1"/>
</dbReference>
<comment type="similarity">
    <text evidence="2 3">Belongs to the small heat shock protein (HSP20) family.</text>
</comment>
<feature type="region of interest" description="Disordered" evidence="4">
    <location>
        <begin position="138"/>
        <end position="163"/>
    </location>
</feature>
<dbReference type="EMBL" id="LRFG02000006">
    <property type="protein sequence ID" value="PCO04290.1"/>
    <property type="molecule type" value="Genomic_DNA"/>
</dbReference>
<dbReference type="Pfam" id="PF00011">
    <property type="entry name" value="HSP20"/>
    <property type="match status" value="1"/>
</dbReference>
<accession>A0ABX4HVZ3</accession>
<dbReference type="InterPro" id="IPR008978">
    <property type="entry name" value="HSP20-like_chaperone"/>
</dbReference>
<gene>
    <name evidence="6" type="ORF">AWR36_014530</name>
</gene>
<dbReference type="InterPro" id="IPR037913">
    <property type="entry name" value="ACD_IbpA/B"/>
</dbReference>
<evidence type="ECO:0000256" key="3">
    <source>
        <dbReference type="RuleBase" id="RU003616"/>
    </source>
</evidence>
<reference evidence="6" key="1">
    <citation type="submission" date="2017-08" db="EMBL/GenBank/DDBJ databases">
        <title>Microbulbifer marisrubri sp. nov., a halophilic alphaproteobacterium isolated from marine sediment of the Yellow Sea, China.</title>
        <authorList>
            <person name="Zhang G."/>
            <person name="Xiong Q."/>
        </authorList>
    </citation>
    <scope>NUCLEOTIDE SEQUENCE [LARGE SCALE GENOMIC DNA]</scope>
    <source>
        <strain evidence="6">WRN-8</strain>
    </source>
</reference>
<comment type="caution">
    <text evidence="6">The sequence shown here is derived from an EMBL/GenBank/DDBJ whole genome shotgun (WGS) entry which is preliminary data.</text>
</comment>
<keyword evidence="1" id="KW-0346">Stress response</keyword>
<dbReference type="CDD" id="cd06470">
    <property type="entry name" value="ACD_IbpA-B_like"/>
    <property type="match status" value="1"/>
</dbReference>
<evidence type="ECO:0000256" key="4">
    <source>
        <dbReference type="SAM" id="MobiDB-lite"/>
    </source>
</evidence>
<keyword evidence="7" id="KW-1185">Reference proteome</keyword>
<feature type="compositionally biased region" description="Low complexity" evidence="4">
    <location>
        <begin position="154"/>
        <end position="163"/>
    </location>
</feature>
<dbReference type="PROSITE" id="PS01031">
    <property type="entry name" value="SHSP"/>
    <property type="match status" value="1"/>
</dbReference>
<evidence type="ECO:0000256" key="2">
    <source>
        <dbReference type="PROSITE-ProRule" id="PRU00285"/>
    </source>
</evidence>
<dbReference type="InterPro" id="IPR002068">
    <property type="entry name" value="A-crystallin/Hsp20_dom"/>
</dbReference>
<feature type="domain" description="SHSP" evidence="5">
    <location>
        <begin position="30"/>
        <end position="141"/>
    </location>
</feature>
<dbReference type="Proteomes" id="UP000218427">
    <property type="component" value="Unassembled WGS sequence"/>
</dbReference>
<name>A0ABX4HVZ3_9GAMM</name>